<accession>A0A7N6AWP4</accession>
<dbReference type="Ensembl" id="ENSATET00000043459.2">
    <property type="protein sequence ID" value="ENSATEP00000052390.2"/>
    <property type="gene ID" value="ENSATEG00000029374.2"/>
</dbReference>
<dbReference type="GO" id="GO:0006955">
    <property type="term" value="P:immune response"/>
    <property type="evidence" value="ECO:0007669"/>
    <property type="project" value="InterPro"/>
</dbReference>
<dbReference type="InParanoid" id="A0A7N6AWP4"/>
<dbReference type="GO" id="GO:0005615">
    <property type="term" value="C:extracellular space"/>
    <property type="evidence" value="ECO:0007669"/>
    <property type="project" value="UniProtKB-KW"/>
</dbReference>
<feature type="compositionally biased region" description="Low complexity" evidence="2">
    <location>
        <begin position="110"/>
        <end position="124"/>
    </location>
</feature>
<feature type="chain" id="PRO_5043736415" description="Chemokine interleukin-8-like domain-containing protein" evidence="3">
    <location>
        <begin position="18"/>
        <end position="137"/>
    </location>
</feature>
<keyword evidence="3" id="KW-0732">Signal</keyword>
<dbReference type="AlphaFoldDB" id="A0A7N6AWP4"/>
<feature type="region of interest" description="Disordered" evidence="2">
    <location>
        <begin position="110"/>
        <end position="137"/>
    </location>
</feature>
<sequence length="137" mass="14663">MLKSVLVTILLVAVAESGSIPMKLASCCVQVTKQEITEPILGYLVQIKSIRPCVSAVIFQTEKGLFCVHPRAPWVVPKIRAFERGKRPTTPSPSVSPSGVSLLSIITSTASPSPPSFSSTSETPVGENISDQNDKRN</sequence>
<proteinExistence type="predicted"/>
<dbReference type="SUPFAM" id="SSF54117">
    <property type="entry name" value="Interleukin 8-like chemokines"/>
    <property type="match status" value="1"/>
</dbReference>
<dbReference type="Proteomes" id="UP000265040">
    <property type="component" value="Chromosome 2"/>
</dbReference>
<keyword evidence="1" id="KW-0202">Cytokine</keyword>
<name>A0A7N6AWP4_ANATE</name>
<keyword evidence="6" id="KW-1185">Reference proteome</keyword>
<feature type="signal peptide" evidence="3">
    <location>
        <begin position="1"/>
        <end position="17"/>
    </location>
</feature>
<protein>
    <recommendedName>
        <fullName evidence="4">Chemokine interleukin-8-like domain-containing protein</fullName>
    </recommendedName>
</protein>
<evidence type="ECO:0000259" key="4">
    <source>
        <dbReference type="Pfam" id="PF00048"/>
    </source>
</evidence>
<dbReference type="Gene3D" id="2.40.50.40">
    <property type="match status" value="1"/>
</dbReference>
<evidence type="ECO:0000256" key="3">
    <source>
        <dbReference type="SAM" id="SignalP"/>
    </source>
</evidence>
<evidence type="ECO:0000313" key="6">
    <source>
        <dbReference type="Proteomes" id="UP000265040"/>
    </source>
</evidence>
<dbReference type="GO" id="GO:0008009">
    <property type="term" value="F:chemokine activity"/>
    <property type="evidence" value="ECO:0007669"/>
    <property type="project" value="InterPro"/>
</dbReference>
<evidence type="ECO:0000256" key="1">
    <source>
        <dbReference type="ARBA" id="ARBA00022514"/>
    </source>
</evidence>
<dbReference type="Pfam" id="PF00048">
    <property type="entry name" value="IL8"/>
    <property type="match status" value="1"/>
</dbReference>
<dbReference type="OMA" id="TAWTITD"/>
<organism evidence="5 6">
    <name type="scientific">Anabas testudineus</name>
    <name type="common">Climbing perch</name>
    <name type="synonym">Anthias testudineus</name>
    <dbReference type="NCBI Taxonomy" id="64144"/>
    <lineage>
        <taxon>Eukaryota</taxon>
        <taxon>Metazoa</taxon>
        <taxon>Chordata</taxon>
        <taxon>Craniata</taxon>
        <taxon>Vertebrata</taxon>
        <taxon>Euteleostomi</taxon>
        <taxon>Actinopterygii</taxon>
        <taxon>Neopterygii</taxon>
        <taxon>Teleostei</taxon>
        <taxon>Neoteleostei</taxon>
        <taxon>Acanthomorphata</taxon>
        <taxon>Anabantaria</taxon>
        <taxon>Anabantiformes</taxon>
        <taxon>Anabantoidei</taxon>
        <taxon>Anabantidae</taxon>
        <taxon>Anabas</taxon>
    </lineage>
</organism>
<feature type="domain" description="Chemokine interleukin-8-like" evidence="4">
    <location>
        <begin position="26"/>
        <end position="79"/>
    </location>
</feature>
<reference evidence="5" key="1">
    <citation type="submission" date="2021-04" db="EMBL/GenBank/DDBJ databases">
        <authorList>
            <consortium name="Wellcome Sanger Institute Data Sharing"/>
        </authorList>
    </citation>
    <scope>NUCLEOTIDE SEQUENCE [LARGE SCALE GENOMIC DNA]</scope>
</reference>
<dbReference type="InterPro" id="IPR036048">
    <property type="entry name" value="Interleukin_8-like_sf"/>
</dbReference>
<dbReference type="FunCoup" id="A0A7N6AWP4">
    <property type="interactions" value="1"/>
</dbReference>
<evidence type="ECO:0000256" key="2">
    <source>
        <dbReference type="SAM" id="MobiDB-lite"/>
    </source>
</evidence>
<reference evidence="5" key="3">
    <citation type="submission" date="2025-09" db="UniProtKB">
        <authorList>
            <consortium name="Ensembl"/>
        </authorList>
    </citation>
    <scope>IDENTIFICATION</scope>
</reference>
<evidence type="ECO:0000313" key="5">
    <source>
        <dbReference type="Ensembl" id="ENSATEP00000052390.2"/>
    </source>
</evidence>
<reference evidence="5" key="2">
    <citation type="submission" date="2025-08" db="UniProtKB">
        <authorList>
            <consortium name="Ensembl"/>
        </authorList>
    </citation>
    <scope>IDENTIFICATION</scope>
</reference>
<dbReference type="GeneTree" id="ENSGT01030000234839"/>
<dbReference type="InterPro" id="IPR001811">
    <property type="entry name" value="Chemokine_IL8-like_dom"/>
</dbReference>